<protein>
    <recommendedName>
        <fullName evidence="7">Shikimate kinase</fullName>
        <shortName evidence="7">SK</shortName>
        <ecNumber evidence="7">2.7.1.71</ecNumber>
    </recommendedName>
</protein>
<evidence type="ECO:0000256" key="6">
    <source>
        <dbReference type="ARBA" id="ARBA00023141"/>
    </source>
</evidence>
<accession>A0ABQ2DS73</accession>
<keyword evidence="1 7" id="KW-0028">Amino-acid biosynthesis</keyword>
<feature type="binding site" evidence="7">
    <location>
        <begin position="9"/>
        <end position="14"/>
    </location>
    <ligand>
        <name>ATP</name>
        <dbReference type="ChEBI" id="CHEBI:30616"/>
    </ligand>
</feature>
<proteinExistence type="inferred from homology"/>
<evidence type="ECO:0000256" key="3">
    <source>
        <dbReference type="ARBA" id="ARBA00022741"/>
    </source>
</evidence>
<organism evidence="8 9">
    <name type="scientific">Glutamicibacter ardleyensis</name>
    <dbReference type="NCBI Taxonomy" id="225894"/>
    <lineage>
        <taxon>Bacteria</taxon>
        <taxon>Bacillati</taxon>
        <taxon>Actinomycetota</taxon>
        <taxon>Actinomycetes</taxon>
        <taxon>Micrococcales</taxon>
        <taxon>Micrococcaceae</taxon>
        <taxon>Glutamicibacter</taxon>
    </lineage>
</organism>
<name>A0ABQ2DS73_9MICC</name>
<keyword evidence="2 7" id="KW-0808">Transferase</keyword>
<keyword evidence="4 7" id="KW-0418">Kinase</keyword>
<comment type="similarity">
    <text evidence="7">Belongs to the shikimate kinase family.</text>
</comment>
<dbReference type="EMBL" id="BMKX01000006">
    <property type="protein sequence ID" value="GGJ65363.1"/>
    <property type="molecule type" value="Genomic_DNA"/>
</dbReference>
<dbReference type="Gene3D" id="3.40.50.300">
    <property type="entry name" value="P-loop containing nucleotide triphosphate hydrolases"/>
    <property type="match status" value="1"/>
</dbReference>
<comment type="caution">
    <text evidence="7">Lacks conserved residue(s) required for the propagation of feature annotation.</text>
</comment>
<evidence type="ECO:0000313" key="8">
    <source>
        <dbReference type="EMBL" id="GGJ65363.1"/>
    </source>
</evidence>
<dbReference type="PANTHER" id="PTHR21087:SF16">
    <property type="entry name" value="SHIKIMATE KINASE 1, CHLOROPLASTIC"/>
    <property type="match status" value="1"/>
</dbReference>
<dbReference type="GeneID" id="303304883"/>
<keyword evidence="5 7" id="KW-0067">ATP-binding</keyword>
<comment type="caution">
    <text evidence="8">The sequence shown here is derived from an EMBL/GenBank/DDBJ whole genome shotgun (WGS) entry which is preliminary data.</text>
</comment>
<gene>
    <name evidence="7 8" type="primary">aroK</name>
    <name evidence="8" type="ORF">GCM10007173_25310</name>
</gene>
<comment type="catalytic activity">
    <reaction evidence="7">
        <text>shikimate + ATP = 3-phosphoshikimate + ADP + H(+)</text>
        <dbReference type="Rhea" id="RHEA:13121"/>
        <dbReference type="ChEBI" id="CHEBI:15378"/>
        <dbReference type="ChEBI" id="CHEBI:30616"/>
        <dbReference type="ChEBI" id="CHEBI:36208"/>
        <dbReference type="ChEBI" id="CHEBI:145989"/>
        <dbReference type="ChEBI" id="CHEBI:456216"/>
        <dbReference type="EC" id="2.7.1.71"/>
    </reaction>
</comment>
<keyword evidence="9" id="KW-1185">Reference proteome</keyword>
<evidence type="ECO:0000256" key="4">
    <source>
        <dbReference type="ARBA" id="ARBA00022777"/>
    </source>
</evidence>
<comment type="pathway">
    <text evidence="7">Metabolic intermediate biosynthesis; chorismate biosynthesis; chorismate from D-erythrose 4-phosphate and phosphoenolpyruvate: step 5/7.</text>
</comment>
<feature type="binding site" evidence="7">
    <location>
        <position position="13"/>
    </location>
    <ligand>
        <name>Mg(2+)</name>
        <dbReference type="ChEBI" id="CHEBI:18420"/>
    </ligand>
</feature>
<evidence type="ECO:0000256" key="5">
    <source>
        <dbReference type="ARBA" id="ARBA00022840"/>
    </source>
</evidence>
<dbReference type="HAMAP" id="MF_00109">
    <property type="entry name" value="Shikimate_kinase"/>
    <property type="match status" value="1"/>
</dbReference>
<feature type="binding site" evidence="7">
    <location>
        <position position="54"/>
    </location>
    <ligand>
        <name>substrate</name>
    </ligand>
</feature>
<dbReference type="CDD" id="cd00464">
    <property type="entry name" value="SK"/>
    <property type="match status" value="1"/>
</dbReference>
<keyword evidence="7" id="KW-0963">Cytoplasm</keyword>
<feature type="binding site" evidence="7">
    <location>
        <position position="110"/>
    </location>
    <ligand>
        <name>ATP</name>
        <dbReference type="ChEBI" id="CHEBI:30616"/>
    </ligand>
</feature>
<dbReference type="EC" id="2.7.1.71" evidence="7"/>
<dbReference type="RefSeq" id="WP_096257764.1">
    <property type="nucleotide sequence ID" value="NZ_BMKX01000006.1"/>
</dbReference>
<dbReference type="InterPro" id="IPR027417">
    <property type="entry name" value="P-loop_NTPase"/>
</dbReference>
<dbReference type="InterPro" id="IPR000623">
    <property type="entry name" value="Shikimate_kinase/TSH1"/>
</dbReference>
<dbReference type="InterPro" id="IPR031322">
    <property type="entry name" value="Shikimate/glucono_kinase"/>
</dbReference>
<comment type="function">
    <text evidence="7">Catalyzes the specific phosphorylation of the 3-hydroxyl group of shikimic acid using ATP as a cosubstrate.</text>
</comment>
<feature type="binding site" evidence="7">
    <location>
        <position position="31"/>
    </location>
    <ligand>
        <name>substrate</name>
    </ligand>
</feature>
<feature type="binding site" evidence="7">
    <location>
        <position position="129"/>
    </location>
    <ligand>
        <name>substrate</name>
    </ligand>
</feature>
<dbReference type="PANTHER" id="PTHR21087">
    <property type="entry name" value="SHIKIMATE KINASE"/>
    <property type="match status" value="1"/>
</dbReference>
<dbReference type="Pfam" id="PF01202">
    <property type="entry name" value="SKI"/>
    <property type="match status" value="1"/>
</dbReference>
<keyword evidence="7" id="KW-0460">Magnesium</keyword>
<comment type="subunit">
    <text evidence="7">Monomer.</text>
</comment>
<reference evidence="9" key="1">
    <citation type="journal article" date="2019" name="Int. J. Syst. Evol. Microbiol.">
        <title>The Global Catalogue of Microorganisms (GCM) 10K type strain sequencing project: providing services to taxonomists for standard genome sequencing and annotation.</title>
        <authorList>
            <consortium name="The Broad Institute Genomics Platform"/>
            <consortium name="The Broad Institute Genome Sequencing Center for Infectious Disease"/>
            <person name="Wu L."/>
            <person name="Ma J."/>
        </authorList>
    </citation>
    <scope>NUCLEOTIDE SEQUENCE [LARGE SCALE GENOMIC DNA]</scope>
    <source>
        <strain evidence="9">CGMCC 1.3685</strain>
    </source>
</reference>
<keyword evidence="3 7" id="KW-0547">Nucleotide-binding</keyword>
<evidence type="ECO:0000256" key="1">
    <source>
        <dbReference type="ARBA" id="ARBA00022605"/>
    </source>
</evidence>
<dbReference type="GO" id="GO:0016301">
    <property type="term" value="F:kinase activity"/>
    <property type="evidence" value="ECO:0007669"/>
    <property type="project" value="UniProtKB-KW"/>
</dbReference>
<dbReference type="Proteomes" id="UP000606115">
    <property type="component" value="Unassembled WGS sequence"/>
</dbReference>
<dbReference type="SUPFAM" id="SSF52540">
    <property type="entry name" value="P-loop containing nucleoside triphosphate hydrolases"/>
    <property type="match status" value="1"/>
</dbReference>
<keyword evidence="7" id="KW-0479">Metal-binding</keyword>
<feature type="binding site" evidence="7">
    <location>
        <position position="73"/>
    </location>
    <ligand>
        <name>substrate</name>
    </ligand>
</feature>
<comment type="subcellular location">
    <subcellularLocation>
        <location evidence="7">Cytoplasm</location>
    </subcellularLocation>
</comment>
<dbReference type="PRINTS" id="PR01100">
    <property type="entry name" value="SHIKIMTKNASE"/>
</dbReference>
<evidence type="ECO:0000256" key="2">
    <source>
        <dbReference type="ARBA" id="ARBA00022679"/>
    </source>
</evidence>
<comment type="cofactor">
    <cofactor evidence="7">
        <name>Mg(2+)</name>
        <dbReference type="ChEBI" id="CHEBI:18420"/>
    </cofactor>
    <text evidence="7">Binds 1 Mg(2+) ion per subunit.</text>
</comment>
<evidence type="ECO:0000313" key="9">
    <source>
        <dbReference type="Proteomes" id="UP000606115"/>
    </source>
</evidence>
<keyword evidence="6 7" id="KW-0057">Aromatic amino acid biosynthesis</keyword>
<sequence length="164" mass="17813">MIYLIGPMASGKSTVGRSLAKALGTSFADSDVHIVAQHGSIAQIFAEHDEAYFRDLEVAALAQLRAGVIATGGGAVLREENQQVLRGGTVIYLAMTLETAKRRLAGDTHRPLLAGDQTLTTWSRLYETRQEIYENLADLTLQVDNLSLAQLVEAIESHVIHATR</sequence>
<evidence type="ECO:0000256" key="7">
    <source>
        <dbReference type="HAMAP-Rule" id="MF_00109"/>
    </source>
</evidence>